<name>A0BE26_PARTE</name>
<protein>
    <submittedName>
        <fullName evidence="1">Uncharacterized protein</fullName>
    </submittedName>
</protein>
<evidence type="ECO:0000313" key="1">
    <source>
        <dbReference type="EMBL" id="CAK56793.1"/>
    </source>
</evidence>
<reference evidence="1 2" key="1">
    <citation type="journal article" date="2006" name="Nature">
        <title>Global trends of whole-genome duplications revealed by the ciliate Paramecium tetraurelia.</title>
        <authorList>
            <consortium name="Genoscope"/>
            <person name="Aury J.-M."/>
            <person name="Jaillon O."/>
            <person name="Duret L."/>
            <person name="Noel B."/>
            <person name="Jubin C."/>
            <person name="Porcel B.M."/>
            <person name="Segurens B."/>
            <person name="Daubin V."/>
            <person name="Anthouard V."/>
            <person name="Aiach N."/>
            <person name="Arnaiz O."/>
            <person name="Billaut A."/>
            <person name="Beisson J."/>
            <person name="Blanc I."/>
            <person name="Bouhouche K."/>
            <person name="Camara F."/>
            <person name="Duharcourt S."/>
            <person name="Guigo R."/>
            <person name="Gogendeau D."/>
            <person name="Katinka M."/>
            <person name="Keller A.-M."/>
            <person name="Kissmehl R."/>
            <person name="Klotz C."/>
            <person name="Koll F."/>
            <person name="Le Moue A."/>
            <person name="Lepere C."/>
            <person name="Malinsky S."/>
            <person name="Nowacki M."/>
            <person name="Nowak J.K."/>
            <person name="Plattner H."/>
            <person name="Poulain J."/>
            <person name="Ruiz F."/>
            <person name="Serrano V."/>
            <person name="Zagulski M."/>
            <person name="Dessen P."/>
            <person name="Betermier M."/>
            <person name="Weissenbach J."/>
            <person name="Scarpelli C."/>
            <person name="Schachter V."/>
            <person name="Sperling L."/>
            <person name="Meyer E."/>
            <person name="Cohen J."/>
            <person name="Wincker P."/>
        </authorList>
    </citation>
    <scope>NUCLEOTIDE SEQUENCE [LARGE SCALE GENOMIC DNA]</scope>
    <source>
        <strain evidence="1 2">Stock d4-2</strain>
    </source>
</reference>
<proteinExistence type="predicted"/>
<organism evidence="1 2">
    <name type="scientific">Paramecium tetraurelia</name>
    <dbReference type="NCBI Taxonomy" id="5888"/>
    <lineage>
        <taxon>Eukaryota</taxon>
        <taxon>Sar</taxon>
        <taxon>Alveolata</taxon>
        <taxon>Ciliophora</taxon>
        <taxon>Intramacronucleata</taxon>
        <taxon>Oligohymenophorea</taxon>
        <taxon>Peniculida</taxon>
        <taxon>Parameciidae</taxon>
        <taxon>Paramecium</taxon>
    </lineage>
</organism>
<dbReference type="GeneID" id="5009975"/>
<keyword evidence="2" id="KW-1185">Reference proteome</keyword>
<dbReference type="HOGENOM" id="CLU_2817963_0_0_1"/>
<dbReference type="KEGG" id="ptm:GSPATT00027825001"/>
<evidence type="ECO:0000313" key="2">
    <source>
        <dbReference type="Proteomes" id="UP000000600"/>
    </source>
</evidence>
<gene>
    <name evidence="1" type="ORF">GSPATT00027825001</name>
</gene>
<sequence>MLKILLKSYINQFAHLLLKRGSEYLHFQIINFKNVKSKFSEINNNKLLYLSIVKVYHIKVSLQFIIL</sequence>
<dbReference type="AlphaFoldDB" id="A0BE26"/>
<dbReference type="EMBL" id="CT867988">
    <property type="protein sequence ID" value="CAK56793.1"/>
    <property type="molecule type" value="Genomic_DNA"/>
</dbReference>
<dbReference type="RefSeq" id="XP_001424191.1">
    <property type="nucleotide sequence ID" value="XM_001424154.2"/>
</dbReference>
<dbReference type="InParanoid" id="A0BE26"/>
<dbReference type="Proteomes" id="UP000000600">
    <property type="component" value="Unassembled WGS sequence"/>
</dbReference>
<accession>A0BE26</accession>